<name>A0A258D314_CAUVI</name>
<organism evidence="2 3">
    <name type="scientific">Caulobacter vibrioides</name>
    <name type="common">Caulobacter crescentus</name>
    <dbReference type="NCBI Taxonomy" id="155892"/>
    <lineage>
        <taxon>Bacteria</taxon>
        <taxon>Pseudomonadati</taxon>
        <taxon>Pseudomonadota</taxon>
        <taxon>Alphaproteobacteria</taxon>
        <taxon>Caulobacterales</taxon>
        <taxon>Caulobacteraceae</taxon>
        <taxon>Caulobacter</taxon>
    </lineage>
</organism>
<dbReference type="PANTHER" id="PTHR35983">
    <property type="entry name" value="UPF0166 PROTEIN TM_0021"/>
    <property type="match status" value="1"/>
</dbReference>
<evidence type="ECO:0000313" key="3">
    <source>
        <dbReference type="Proteomes" id="UP000215616"/>
    </source>
</evidence>
<dbReference type="SUPFAM" id="SSF54913">
    <property type="entry name" value="GlnB-like"/>
    <property type="match status" value="1"/>
</dbReference>
<dbReference type="AlphaFoldDB" id="A0A258D314"/>
<dbReference type="InterPro" id="IPR015867">
    <property type="entry name" value="N-reg_PII/ATP_PRibTrfase_C"/>
</dbReference>
<comment type="similarity">
    <text evidence="1">Belongs to the UPF0166 family.</text>
</comment>
<sequence length="113" mass="12556">MSPSMMLLRIYTDEATYFGDRRVFEVIAARVRDAKLAGATVLQALIGFGKSAHTHTRHILDDDQSIVIEIIDEEEPLRAFVATLDDLPDIGLVTLERVEVLRRGPPSPVRAVS</sequence>
<dbReference type="InterPro" id="IPR011322">
    <property type="entry name" value="N-reg_PII-like_a/b"/>
</dbReference>
<reference evidence="2 3" key="1">
    <citation type="submission" date="2017-03" db="EMBL/GenBank/DDBJ databases">
        <title>Lifting the veil on microbial sulfur biogeochemistry in mining wastewaters.</title>
        <authorList>
            <person name="Kantor R.S."/>
            <person name="Colenbrander Nelson T."/>
            <person name="Marshall S."/>
            <person name="Bennett D."/>
            <person name="Apte S."/>
            <person name="Camacho D."/>
            <person name="Thomas B.C."/>
            <person name="Warren L.A."/>
            <person name="Banfield J.F."/>
        </authorList>
    </citation>
    <scope>NUCLEOTIDE SEQUENCE [LARGE SCALE GENOMIC DNA]</scope>
    <source>
        <strain evidence="2">32-67-7</strain>
    </source>
</reference>
<dbReference type="EMBL" id="NCDQ01000200">
    <property type="protein sequence ID" value="OYX02207.1"/>
    <property type="molecule type" value="Genomic_DNA"/>
</dbReference>
<dbReference type="Gene3D" id="3.30.70.120">
    <property type="match status" value="1"/>
</dbReference>
<accession>A0A258D314</accession>
<proteinExistence type="inferred from homology"/>
<evidence type="ECO:0000313" key="2">
    <source>
        <dbReference type="EMBL" id="OYX02207.1"/>
    </source>
</evidence>
<protein>
    <submittedName>
        <fullName evidence="2">Uncharacterized protein</fullName>
    </submittedName>
</protein>
<evidence type="ECO:0000256" key="1">
    <source>
        <dbReference type="ARBA" id="ARBA00010554"/>
    </source>
</evidence>
<dbReference type="PANTHER" id="PTHR35983:SF1">
    <property type="entry name" value="UPF0166 PROTEIN TM_0021"/>
    <property type="match status" value="1"/>
</dbReference>
<dbReference type="Proteomes" id="UP000215616">
    <property type="component" value="Unassembled WGS sequence"/>
</dbReference>
<dbReference type="Pfam" id="PF02641">
    <property type="entry name" value="DUF190"/>
    <property type="match status" value="1"/>
</dbReference>
<gene>
    <name evidence="2" type="ORF">B7Z12_12520</name>
</gene>
<comment type="caution">
    <text evidence="2">The sequence shown here is derived from an EMBL/GenBank/DDBJ whole genome shotgun (WGS) entry which is preliminary data.</text>
</comment>
<dbReference type="InterPro" id="IPR003793">
    <property type="entry name" value="UPF0166"/>
</dbReference>